<feature type="region of interest" description="Disordered" evidence="1">
    <location>
        <begin position="1"/>
        <end position="31"/>
    </location>
</feature>
<reference evidence="3" key="4">
    <citation type="journal article" date="2015" name="G3 (Bethesda)">
        <title>Genome sequences of three phytopathogenic species of the Magnaporthaceae family of fungi.</title>
        <authorList>
            <person name="Okagaki L.H."/>
            <person name="Nunes C.C."/>
            <person name="Sailsbery J."/>
            <person name="Clay B."/>
            <person name="Brown D."/>
            <person name="John T."/>
            <person name="Oh Y."/>
            <person name="Young N."/>
            <person name="Fitzgerald M."/>
            <person name="Haas B.J."/>
            <person name="Zeng Q."/>
            <person name="Young S."/>
            <person name="Adiconis X."/>
            <person name="Fan L."/>
            <person name="Levin J.Z."/>
            <person name="Mitchell T.K."/>
            <person name="Okubara P.A."/>
            <person name="Farman M.L."/>
            <person name="Kohn L.M."/>
            <person name="Birren B."/>
            <person name="Ma L.-J."/>
            <person name="Dean R.A."/>
        </authorList>
    </citation>
    <scope>NUCLEOTIDE SEQUENCE</scope>
    <source>
        <strain evidence="3">ATCC 64411 / 73-15</strain>
    </source>
</reference>
<dbReference type="VEuPathDB" id="FungiDB:MAPG_03497"/>
<reference evidence="3" key="5">
    <citation type="submission" date="2015-06" db="UniProtKB">
        <authorList>
            <consortium name="EnsemblFungi"/>
        </authorList>
    </citation>
    <scope>IDENTIFICATION</scope>
    <source>
        <strain evidence="3">ATCC 64411</strain>
    </source>
</reference>
<keyword evidence="4" id="KW-1185">Reference proteome</keyword>
<evidence type="ECO:0000313" key="3">
    <source>
        <dbReference type="EnsemblFungi" id="MAPG_03497T0"/>
    </source>
</evidence>
<proteinExistence type="predicted"/>
<dbReference type="EnsemblFungi" id="MAPG_03497T0">
    <property type="protein sequence ID" value="MAPG_03497T0"/>
    <property type="gene ID" value="MAPG_03497"/>
</dbReference>
<feature type="compositionally biased region" description="Low complexity" evidence="1">
    <location>
        <begin position="63"/>
        <end position="72"/>
    </location>
</feature>
<protein>
    <submittedName>
        <fullName evidence="2 3">Uncharacterized protein</fullName>
    </submittedName>
</protein>
<accession>A0A0C4DU62</accession>
<dbReference type="OrthoDB" id="539213at2759"/>
<dbReference type="Proteomes" id="UP000011715">
    <property type="component" value="Unassembled WGS sequence"/>
</dbReference>
<evidence type="ECO:0000256" key="1">
    <source>
        <dbReference type="SAM" id="MobiDB-lite"/>
    </source>
</evidence>
<dbReference type="AlphaFoldDB" id="A0A0C4DU62"/>
<gene>
    <name evidence="2" type="ORF">MAPG_03497</name>
</gene>
<reference evidence="4" key="2">
    <citation type="submission" date="2010-05" db="EMBL/GenBank/DDBJ databases">
        <title>The genome sequence of Magnaporthe poae strain ATCC 64411.</title>
        <authorList>
            <person name="Ma L.-J."/>
            <person name="Dead R."/>
            <person name="Young S."/>
            <person name="Zeng Q."/>
            <person name="Koehrsen M."/>
            <person name="Alvarado L."/>
            <person name="Berlin A."/>
            <person name="Chapman S.B."/>
            <person name="Chen Z."/>
            <person name="Freedman E."/>
            <person name="Gellesch M."/>
            <person name="Goldberg J."/>
            <person name="Griggs A."/>
            <person name="Gujja S."/>
            <person name="Heilman E.R."/>
            <person name="Heiman D."/>
            <person name="Hepburn T."/>
            <person name="Howarth C."/>
            <person name="Jen D."/>
            <person name="Larson L."/>
            <person name="Mehta T."/>
            <person name="Neiman D."/>
            <person name="Pearson M."/>
            <person name="Roberts A."/>
            <person name="Saif S."/>
            <person name="Shea T."/>
            <person name="Shenoy N."/>
            <person name="Sisk P."/>
            <person name="Stolte C."/>
            <person name="Sykes S."/>
            <person name="Walk T."/>
            <person name="White J."/>
            <person name="Yandava C."/>
            <person name="Haas B."/>
            <person name="Nusbaum C."/>
            <person name="Birren B."/>
        </authorList>
    </citation>
    <scope>NUCLEOTIDE SEQUENCE [LARGE SCALE GENOMIC DNA]</scope>
    <source>
        <strain evidence="4">ATCC 64411 / 73-15</strain>
    </source>
</reference>
<evidence type="ECO:0000313" key="4">
    <source>
        <dbReference type="Proteomes" id="UP000011715"/>
    </source>
</evidence>
<evidence type="ECO:0000313" key="2">
    <source>
        <dbReference type="EMBL" id="KLU84455.1"/>
    </source>
</evidence>
<dbReference type="EMBL" id="ADBL01000838">
    <property type="status" value="NOT_ANNOTATED_CDS"/>
    <property type="molecule type" value="Genomic_DNA"/>
</dbReference>
<reference evidence="2" key="1">
    <citation type="submission" date="2010-05" db="EMBL/GenBank/DDBJ databases">
        <title>The Genome Sequence of Magnaporthe poae strain ATCC 64411.</title>
        <authorList>
            <consortium name="The Broad Institute Genome Sequencing Platform"/>
            <consortium name="Broad Institute Genome Sequencing Center for Infectious Disease"/>
            <person name="Ma L.-J."/>
            <person name="Dead R."/>
            <person name="Young S."/>
            <person name="Zeng Q."/>
            <person name="Koehrsen M."/>
            <person name="Alvarado L."/>
            <person name="Berlin A."/>
            <person name="Chapman S.B."/>
            <person name="Chen Z."/>
            <person name="Freedman E."/>
            <person name="Gellesch M."/>
            <person name="Goldberg J."/>
            <person name="Griggs A."/>
            <person name="Gujja S."/>
            <person name="Heilman E.R."/>
            <person name="Heiman D."/>
            <person name="Hepburn T."/>
            <person name="Howarth C."/>
            <person name="Jen D."/>
            <person name="Larson L."/>
            <person name="Mehta T."/>
            <person name="Neiman D."/>
            <person name="Pearson M."/>
            <person name="Roberts A."/>
            <person name="Saif S."/>
            <person name="Shea T."/>
            <person name="Shenoy N."/>
            <person name="Sisk P."/>
            <person name="Stolte C."/>
            <person name="Sykes S."/>
            <person name="Walk T."/>
            <person name="White J."/>
            <person name="Yandava C."/>
            <person name="Haas B."/>
            <person name="Nusbaum C."/>
            <person name="Birren B."/>
        </authorList>
    </citation>
    <scope>NUCLEOTIDE SEQUENCE</scope>
    <source>
        <strain evidence="2">ATCC 64411</strain>
    </source>
</reference>
<feature type="compositionally biased region" description="Polar residues" evidence="1">
    <location>
        <begin position="108"/>
        <end position="120"/>
    </location>
</feature>
<organism evidence="3 4">
    <name type="scientific">Magnaporthiopsis poae (strain ATCC 64411 / 73-15)</name>
    <name type="common">Kentucky bluegrass fungus</name>
    <name type="synonym">Magnaporthe poae</name>
    <dbReference type="NCBI Taxonomy" id="644358"/>
    <lineage>
        <taxon>Eukaryota</taxon>
        <taxon>Fungi</taxon>
        <taxon>Dikarya</taxon>
        <taxon>Ascomycota</taxon>
        <taxon>Pezizomycotina</taxon>
        <taxon>Sordariomycetes</taxon>
        <taxon>Sordariomycetidae</taxon>
        <taxon>Magnaporthales</taxon>
        <taxon>Magnaporthaceae</taxon>
        <taxon>Magnaporthiopsis</taxon>
    </lineage>
</organism>
<sequence>MDATGTSRRRRAPRRYLPPRPRGGRVADRHGVSRLIVTARVLKTSKPFRARHASDHLKPKTPSPSLSLQSSSRVETQIKATARPPPRSMHHKRAAHKLGATGSRALSFPSSNIPHTQIVR</sequence>
<feature type="region of interest" description="Disordered" evidence="1">
    <location>
        <begin position="47"/>
        <end position="120"/>
    </location>
</feature>
<name>A0A0C4DU62_MAGP6</name>
<reference evidence="2" key="3">
    <citation type="submission" date="2011-03" db="EMBL/GenBank/DDBJ databases">
        <title>Annotation of Magnaporthe poae ATCC 64411.</title>
        <authorList>
            <person name="Ma L.-J."/>
            <person name="Dead R."/>
            <person name="Young S.K."/>
            <person name="Zeng Q."/>
            <person name="Gargeya S."/>
            <person name="Fitzgerald M."/>
            <person name="Haas B."/>
            <person name="Abouelleil A."/>
            <person name="Alvarado L."/>
            <person name="Arachchi H.M."/>
            <person name="Berlin A."/>
            <person name="Brown A."/>
            <person name="Chapman S.B."/>
            <person name="Chen Z."/>
            <person name="Dunbar C."/>
            <person name="Freedman E."/>
            <person name="Gearin G."/>
            <person name="Gellesch M."/>
            <person name="Goldberg J."/>
            <person name="Griggs A."/>
            <person name="Gujja S."/>
            <person name="Heiman D."/>
            <person name="Howarth C."/>
            <person name="Larson L."/>
            <person name="Lui A."/>
            <person name="MacDonald P.J.P."/>
            <person name="Mehta T."/>
            <person name="Montmayeur A."/>
            <person name="Murphy C."/>
            <person name="Neiman D."/>
            <person name="Pearson M."/>
            <person name="Priest M."/>
            <person name="Roberts A."/>
            <person name="Saif S."/>
            <person name="Shea T."/>
            <person name="Shenoy N."/>
            <person name="Sisk P."/>
            <person name="Stolte C."/>
            <person name="Sykes S."/>
            <person name="Yandava C."/>
            <person name="Wortman J."/>
            <person name="Nusbaum C."/>
            <person name="Birren B."/>
        </authorList>
    </citation>
    <scope>NUCLEOTIDE SEQUENCE</scope>
    <source>
        <strain evidence="2">ATCC 64411</strain>
    </source>
</reference>
<dbReference type="EMBL" id="GL876967">
    <property type="protein sequence ID" value="KLU84455.1"/>
    <property type="molecule type" value="Genomic_DNA"/>
</dbReference>